<reference evidence="2 3" key="1">
    <citation type="submission" date="2023-10" db="EMBL/GenBank/DDBJ databases">
        <title>Niallia locisalis sp.nov. isolated from a salt pond sample.</title>
        <authorList>
            <person name="Li X.-J."/>
            <person name="Dong L."/>
        </authorList>
    </citation>
    <scope>NUCLEOTIDE SEQUENCE [LARGE SCALE GENOMIC DNA]</scope>
    <source>
        <strain evidence="2 3">DSM 29761</strain>
    </source>
</reference>
<evidence type="ECO:0000313" key="2">
    <source>
        <dbReference type="EMBL" id="WVX80419.1"/>
    </source>
</evidence>
<proteinExistence type="predicted"/>
<accession>A0ABZ2CH38</accession>
<evidence type="ECO:0000313" key="3">
    <source>
        <dbReference type="Proteomes" id="UP001357223"/>
    </source>
</evidence>
<name>A0ABZ2CH38_9BACI</name>
<protein>
    <recommendedName>
        <fullName evidence="4">Spore coat protein</fullName>
    </recommendedName>
</protein>
<gene>
    <name evidence="2" type="ORF">R4Z09_24710</name>
</gene>
<keyword evidence="3" id="KW-1185">Reference proteome</keyword>
<feature type="compositionally biased region" description="Basic residues" evidence="1">
    <location>
        <begin position="276"/>
        <end position="289"/>
    </location>
</feature>
<dbReference type="RefSeq" id="WP_338449350.1">
    <property type="nucleotide sequence ID" value="NZ_CP137640.1"/>
</dbReference>
<dbReference type="Proteomes" id="UP001357223">
    <property type="component" value="Chromosome"/>
</dbReference>
<feature type="compositionally biased region" description="Basic and acidic residues" evidence="1">
    <location>
        <begin position="240"/>
        <end position="261"/>
    </location>
</feature>
<evidence type="ECO:0008006" key="4">
    <source>
        <dbReference type="Google" id="ProtNLM"/>
    </source>
</evidence>
<sequence length="289" mass="33245">MSNSKNDQHKEADHSSKSRFYRAFFESLLGNDVKIYRGGPEAKHGVLVDVQSDYVALSAKHSVIYYQVEHIKSISVPTKPKPPHHQHDDLGEVELFSAKSFHKLLKKMENQVIKLNQGGPESIHGMLLSVRQGFVVVDSEDDGLVYVNPHHIKSVSLSSKEVMDRENMEENMITADDLYDVLHHFENKWVSINRGGPEAIEGVLFLDDGYYKLTRNEEVIRVDPFHIRSVSSGPKGFMKKSQEEEKDENKKEEQDNGPMDRKRAKRKNRYSLEGKKKVKHGPLKKKRRR</sequence>
<organism evidence="2 3">
    <name type="scientific">Niallia oryzisoli</name>
    <dbReference type="NCBI Taxonomy" id="1737571"/>
    <lineage>
        <taxon>Bacteria</taxon>
        <taxon>Bacillati</taxon>
        <taxon>Bacillota</taxon>
        <taxon>Bacilli</taxon>
        <taxon>Bacillales</taxon>
        <taxon>Bacillaceae</taxon>
        <taxon>Niallia</taxon>
    </lineage>
</organism>
<dbReference type="EMBL" id="CP137640">
    <property type="protein sequence ID" value="WVX80419.1"/>
    <property type="molecule type" value="Genomic_DNA"/>
</dbReference>
<evidence type="ECO:0000256" key="1">
    <source>
        <dbReference type="SAM" id="MobiDB-lite"/>
    </source>
</evidence>
<feature type="region of interest" description="Disordered" evidence="1">
    <location>
        <begin position="231"/>
        <end position="289"/>
    </location>
</feature>